<name>A0A640KEX9_LEITA</name>
<evidence type="ECO:0000256" key="1">
    <source>
        <dbReference type="SAM" id="Phobius"/>
    </source>
</evidence>
<organism evidence="2 3">
    <name type="scientific">Leishmania tarentolae</name>
    <name type="common">Sauroleishmania tarentolae</name>
    <dbReference type="NCBI Taxonomy" id="5689"/>
    <lineage>
        <taxon>Eukaryota</taxon>
        <taxon>Discoba</taxon>
        <taxon>Euglenozoa</taxon>
        <taxon>Kinetoplastea</taxon>
        <taxon>Metakinetoplastina</taxon>
        <taxon>Trypanosomatida</taxon>
        <taxon>Trypanosomatidae</taxon>
        <taxon>Leishmaniinae</taxon>
        <taxon>Leishmania</taxon>
        <taxon>lizard Leishmania</taxon>
    </lineage>
</organism>
<gene>
    <name evidence="2" type="ORF">LtaPh_1709951</name>
</gene>
<keyword evidence="1" id="KW-0472">Membrane</keyword>
<sequence length="124" mass="13813">MQKVSMSRCFARTHNVLVDLTVPLIWICLMHIVVVLHVCVLLLKRRGARHVGITVLKASVTFFRSHATTNRVDTLRASGLWVGVVIVLVGDQAFLFFVEELFGLGGNTPPPHRELSTEGHCKIN</sequence>
<evidence type="ECO:0000313" key="2">
    <source>
        <dbReference type="EMBL" id="GET87645.1"/>
    </source>
</evidence>
<dbReference type="VEuPathDB" id="TriTrypDB:LtaPh_1709951"/>
<feature type="transmembrane region" description="Helical" evidence="1">
    <location>
        <begin position="80"/>
        <end position="98"/>
    </location>
</feature>
<accession>A0A640KEX9</accession>
<dbReference type="Proteomes" id="UP000419144">
    <property type="component" value="Unassembled WGS sequence"/>
</dbReference>
<feature type="transmembrane region" description="Helical" evidence="1">
    <location>
        <begin position="20"/>
        <end position="43"/>
    </location>
</feature>
<reference evidence="2" key="1">
    <citation type="submission" date="2019-11" db="EMBL/GenBank/DDBJ databases">
        <title>Leishmania tarentolae CDS.</title>
        <authorList>
            <person name="Goto Y."/>
            <person name="Yamagishi J."/>
        </authorList>
    </citation>
    <scope>NUCLEOTIDE SEQUENCE [LARGE SCALE GENOMIC DNA]</scope>
    <source>
        <strain evidence="2">Parrot Tar II</strain>
    </source>
</reference>
<keyword evidence="3" id="KW-1185">Reference proteome</keyword>
<keyword evidence="1" id="KW-1133">Transmembrane helix</keyword>
<keyword evidence="1" id="KW-0812">Transmembrane</keyword>
<proteinExistence type="predicted"/>
<evidence type="ECO:0000313" key="3">
    <source>
        <dbReference type="Proteomes" id="UP000419144"/>
    </source>
</evidence>
<comment type="caution">
    <text evidence="2">The sequence shown here is derived from an EMBL/GenBank/DDBJ whole genome shotgun (WGS) entry which is preliminary data.</text>
</comment>
<protein>
    <submittedName>
        <fullName evidence="2">Uncharacterized protein</fullName>
    </submittedName>
</protein>
<dbReference type="AlphaFoldDB" id="A0A640KEX9"/>
<dbReference type="EMBL" id="BLBS01000022">
    <property type="protein sequence ID" value="GET87645.1"/>
    <property type="molecule type" value="Genomic_DNA"/>
</dbReference>